<organism evidence="1 2">
    <name type="scientific">Pluteus cervinus</name>
    <dbReference type="NCBI Taxonomy" id="181527"/>
    <lineage>
        <taxon>Eukaryota</taxon>
        <taxon>Fungi</taxon>
        <taxon>Dikarya</taxon>
        <taxon>Basidiomycota</taxon>
        <taxon>Agaricomycotina</taxon>
        <taxon>Agaricomycetes</taxon>
        <taxon>Agaricomycetidae</taxon>
        <taxon>Agaricales</taxon>
        <taxon>Pluteineae</taxon>
        <taxon>Pluteaceae</taxon>
        <taxon>Pluteus</taxon>
    </lineage>
</organism>
<dbReference type="EMBL" id="ML208270">
    <property type="protein sequence ID" value="TFK74110.1"/>
    <property type="molecule type" value="Genomic_DNA"/>
</dbReference>
<accession>A0ACD3B7K4</accession>
<dbReference type="Proteomes" id="UP000308600">
    <property type="component" value="Unassembled WGS sequence"/>
</dbReference>
<evidence type="ECO:0000313" key="1">
    <source>
        <dbReference type="EMBL" id="TFK74110.1"/>
    </source>
</evidence>
<gene>
    <name evidence="1" type="ORF">BDN72DRAFT_875376</name>
</gene>
<sequence length="204" mass="23690">MHDHSRRLVELIWLGDARWLWPNYHCLLVVLLPGTLKGLLPTAFDFVTLLREVSITIESTLKPGYLTKLYLSYVKITPKRVRFVGLRLDTGNLVAILSWLSNPGCVFDVSFQRSFQLLHLYSKPNSIHLGVKFLWFISPFLEELIWARDGYSAYVTTPWITNFLSNPNCFEKSSLKVKYIAMTSAKETRYSLFETLWAMCYLLL</sequence>
<protein>
    <submittedName>
        <fullName evidence="1">Uncharacterized protein</fullName>
    </submittedName>
</protein>
<name>A0ACD3B7K4_9AGAR</name>
<reference evidence="1 2" key="1">
    <citation type="journal article" date="2019" name="Nat. Ecol. Evol.">
        <title>Megaphylogeny resolves global patterns of mushroom evolution.</title>
        <authorList>
            <person name="Varga T."/>
            <person name="Krizsan K."/>
            <person name="Foldi C."/>
            <person name="Dima B."/>
            <person name="Sanchez-Garcia M."/>
            <person name="Sanchez-Ramirez S."/>
            <person name="Szollosi G.J."/>
            <person name="Szarkandi J.G."/>
            <person name="Papp V."/>
            <person name="Albert L."/>
            <person name="Andreopoulos W."/>
            <person name="Angelini C."/>
            <person name="Antonin V."/>
            <person name="Barry K.W."/>
            <person name="Bougher N.L."/>
            <person name="Buchanan P."/>
            <person name="Buyck B."/>
            <person name="Bense V."/>
            <person name="Catcheside P."/>
            <person name="Chovatia M."/>
            <person name="Cooper J."/>
            <person name="Damon W."/>
            <person name="Desjardin D."/>
            <person name="Finy P."/>
            <person name="Geml J."/>
            <person name="Haridas S."/>
            <person name="Hughes K."/>
            <person name="Justo A."/>
            <person name="Karasinski D."/>
            <person name="Kautmanova I."/>
            <person name="Kiss B."/>
            <person name="Kocsube S."/>
            <person name="Kotiranta H."/>
            <person name="LaButti K.M."/>
            <person name="Lechner B.E."/>
            <person name="Liimatainen K."/>
            <person name="Lipzen A."/>
            <person name="Lukacs Z."/>
            <person name="Mihaltcheva S."/>
            <person name="Morgado L.N."/>
            <person name="Niskanen T."/>
            <person name="Noordeloos M.E."/>
            <person name="Ohm R.A."/>
            <person name="Ortiz-Santana B."/>
            <person name="Ovrebo C."/>
            <person name="Racz N."/>
            <person name="Riley R."/>
            <person name="Savchenko A."/>
            <person name="Shiryaev A."/>
            <person name="Soop K."/>
            <person name="Spirin V."/>
            <person name="Szebenyi C."/>
            <person name="Tomsovsky M."/>
            <person name="Tulloss R.E."/>
            <person name="Uehling J."/>
            <person name="Grigoriev I.V."/>
            <person name="Vagvolgyi C."/>
            <person name="Papp T."/>
            <person name="Martin F.M."/>
            <person name="Miettinen O."/>
            <person name="Hibbett D.S."/>
            <person name="Nagy L.G."/>
        </authorList>
    </citation>
    <scope>NUCLEOTIDE SEQUENCE [LARGE SCALE GENOMIC DNA]</scope>
    <source>
        <strain evidence="1 2">NL-1719</strain>
    </source>
</reference>
<evidence type="ECO:0000313" key="2">
    <source>
        <dbReference type="Proteomes" id="UP000308600"/>
    </source>
</evidence>
<proteinExistence type="predicted"/>
<keyword evidence="2" id="KW-1185">Reference proteome</keyword>